<gene>
    <name evidence="1" type="ORF">MM415B05255_0002</name>
</gene>
<name>A0A6M3LM71_9ZZZZ</name>
<evidence type="ECO:0000313" key="1">
    <source>
        <dbReference type="EMBL" id="QJA95663.1"/>
    </source>
</evidence>
<dbReference type="AlphaFoldDB" id="A0A6M3LM71"/>
<protein>
    <submittedName>
        <fullName evidence="1">Uncharacterized protein</fullName>
    </submittedName>
</protein>
<reference evidence="1" key="1">
    <citation type="submission" date="2020-03" db="EMBL/GenBank/DDBJ databases">
        <title>The deep terrestrial virosphere.</title>
        <authorList>
            <person name="Holmfeldt K."/>
            <person name="Nilsson E."/>
            <person name="Simone D."/>
            <person name="Lopez-Fernandez M."/>
            <person name="Wu X."/>
            <person name="de Brujin I."/>
            <person name="Lundin D."/>
            <person name="Andersson A."/>
            <person name="Bertilsson S."/>
            <person name="Dopson M."/>
        </authorList>
    </citation>
    <scope>NUCLEOTIDE SEQUENCE</scope>
    <source>
        <strain evidence="1">MM415B05255</strain>
    </source>
</reference>
<proteinExistence type="predicted"/>
<accession>A0A6M3LM71</accession>
<sequence>MTREELGKCMHTDTLWCRVPNYDARSLLVFAYVKYRGHKDRDGLVFCRSAEITGIELMRVTDAASLYRLILGRVEATMELLADDVECVHPQGIENLVSVIGERKDGKITGAGLHIPVR</sequence>
<dbReference type="EMBL" id="MT143333">
    <property type="protein sequence ID" value="QJA95663.1"/>
    <property type="molecule type" value="Genomic_DNA"/>
</dbReference>
<organism evidence="1">
    <name type="scientific">viral metagenome</name>
    <dbReference type="NCBI Taxonomy" id="1070528"/>
    <lineage>
        <taxon>unclassified sequences</taxon>
        <taxon>metagenomes</taxon>
        <taxon>organismal metagenomes</taxon>
    </lineage>
</organism>